<feature type="transmembrane region" description="Helical" evidence="7">
    <location>
        <begin position="50"/>
        <end position="69"/>
    </location>
</feature>
<feature type="transmembrane region" description="Helical" evidence="7">
    <location>
        <begin position="171"/>
        <end position="189"/>
    </location>
</feature>
<dbReference type="GO" id="GO:0022857">
    <property type="term" value="F:transmembrane transporter activity"/>
    <property type="evidence" value="ECO:0007669"/>
    <property type="project" value="InterPro"/>
</dbReference>
<feature type="transmembrane region" description="Helical" evidence="7">
    <location>
        <begin position="318"/>
        <end position="339"/>
    </location>
</feature>
<keyword evidence="4 7" id="KW-1133">Transmembrane helix</keyword>
<evidence type="ECO:0000256" key="4">
    <source>
        <dbReference type="ARBA" id="ARBA00022989"/>
    </source>
</evidence>
<feature type="region of interest" description="Disordered" evidence="6">
    <location>
        <begin position="197"/>
        <end position="282"/>
    </location>
</feature>
<feature type="domain" description="Major facilitator superfamily (MFS) profile" evidence="8">
    <location>
        <begin position="15"/>
        <end position="470"/>
    </location>
</feature>
<protein>
    <submittedName>
        <fullName evidence="9">MFS transporter</fullName>
    </submittedName>
</protein>
<evidence type="ECO:0000259" key="8">
    <source>
        <dbReference type="PROSITE" id="PS50850"/>
    </source>
</evidence>
<dbReference type="RefSeq" id="WP_156268682.1">
    <property type="nucleotide sequence ID" value="NZ_WOGU01000005.1"/>
</dbReference>
<evidence type="ECO:0000313" key="9">
    <source>
        <dbReference type="EMBL" id="MUN62987.1"/>
    </source>
</evidence>
<feature type="transmembrane region" description="Helical" evidence="7">
    <location>
        <begin position="412"/>
        <end position="438"/>
    </location>
</feature>
<dbReference type="Proteomes" id="UP000436989">
    <property type="component" value="Unassembled WGS sequence"/>
</dbReference>
<comment type="caution">
    <text evidence="9">The sequence shown here is derived from an EMBL/GenBank/DDBJ whole genome shotgun (WGS) entry which is preliminary data.</text>
</comment>
<dbReference type="PROSITE" id="PS50850">
    <property type="entry name" value="MFS"/>
    <property type="match status" value="1"/>
</dbReference>
<sequence>MNPPGEREQAPGANLMIVLTATMAVGPLLTHSLSAMSPLVIQDLRLTESQFGLLATVTFFVAAVTAVRTGRWADRLGARTLLAVMFGGAVLAMLLAAVAPDYTVLLLAMVLSGLGQVMANPATNRLIRLHVPAHRRASWLGIKQAGVQAAQLVAGLTFPALGLLLGWRTAVAVAAGGVLLLLVHGWLTVPENHAGDRPAARFGRGPEPGADAGSRTALAARRDPAPGAAAVAPTTSASGTVPRPGAARAPRAAPDSGAGPGSRPGPSSPDRPGRTGGRPPMPGVVRAYAAAAALTGLGAQAANVYLPLYAHRELGLDVVVAGATVSVAALVGIASRVLWARVMDRPGADGFVLLAGMALGAAVSAGLLVLAPLHPGLAWAVWPAAVLHGGAALAVSVIVMSGAMRAVPAERVGASTGVVTMGLYAGFCSGPLVMGLLLQLTGSFAVGWALVLVCYLACGLLSVLVRRRSRLRAGPTAGSPSVGPRR</sequence>
<dbReference type="EMBL" id="WOGU01000005">
    <property type="protein sequence ID" value="MUN62987.1"/>
    <property type="molecule type" value="Genomic_DNA"/>
</dbReference>
<evidence type="ECO:0000313" key="10">
    <source>
        <dbReference type="Proteomes" id="UP000436989"/>
    </source>
</evidence>
<dbReference type="PANTHER" id="PTHR43124">
    <property type="entry name" value="PURINE EFFLUX PUMP PBUE"/>
    <property type="match status" value="1"/>
</dbReference>
<dbReference type="InterPro" id="IPR011701">
    <property type="entry name" value="MFS"/>
</dbReference>
<feature type="transmembrane region" description="Helical" evidence="7">
    <location>
        <begin position="351"/>
        <end position="373"/>
    </location>
</feature>
<accession>A0A6N8GL66</accession>
<reference evidence="9 10" key="1">
    <citation type="submission" date="2019-12" db="EMBL/GenBank/DDBJ databases">
        <authorList>
            <person name="Shi Y."/>
        </authorList>
    </citation>
    <scope>NUCLEOTIDE SEQUENCE [LARGE SCALE GENOMIC DNA]</scope>
    <source>
        <strain evidence="9 10">JCM 17929</strain>
    </source>
</reference>
<dbReference type="PANTHER" id="PTHR43124:SF3">
    <property type="entry name" value="CHLORAMPHENICOL EFFLUX PUMP RV0191"/>
    <property type="match status" value="1"/>
</dbReference>
<keyword evidence="2" id="KW-1003">Cell membrane</keyword>
<evidence type="ECO:0000256" key="3">
    <source>
        <dbReference type="ARBA" id="ARBA00022692"/>
    </source>
</evidence>
<comment type="subcellular location">
    <subcellularLocation>
        <location evidence="1">Cell membrane</location>
        <topology evidence="1">Multi-pass membrane protein</topology>
    </subcellularLocation>
</comment>
<feature type="compositionally biased region" description="Low complexity" evidence="6">
    <location>
        <begin position="225"/>
        <end position="257"/>
    </location>
</feature>
<dbReference type="Gene3D" id="1.20.1250.20">
    <property type="entry name" value="MFS general substrate transporter like domains"/>
    <property type="match status" value="2"/>
</dbReference>
<dbReference type="InterPro" id="IPR020846">
    <property type="entry name" value="MFS_dom"/>
</dbReference>
<evidence type="ECO:0000256" key="2">
    <source>
        <dbReference type="ARBA" id="ARBA00022475"/>
    </source>
</evidence>
<proteinExistence type="predicted"/>
<dbReference type="Pfam" id="PF07690">
    <property type="entry name" value="MFS_1"/>
    <property type="match status" value="1"/>
</dbReference>
<organism evidence="9 10">
    <name type="scientific">Kocuria sediminis</name>
    <dbReference type="NCBI Taxonomy" id="1038857"/>
    <lineage>
        <taxon>Bacteria</taxon>
        <taxon>Bacillati</taxon>
        <taxon>Actinomycetota</taxon>
        <taxon>Actinomycetes</taxon>
        <taxon>Micrococcales</taxon>
        <taxon>Micrococcaceae</taxon>
        <taxon>Kocuria</taxon>
    </lineage>
</organism>
<dbReference type="GO" id="GO:0005886">
    <property type="term" value="C:plasma membrane"/>
    <property type="evidence" value="ECO:0007669"/>
    <property type="project" value="UniProtKB-SubCell"/>
</dbReference>
<evidence type="ECO:0000256" key="7">
    <source>
        <dbReference type="SAM" id="Phobius"/>
    </source>
</evidence>
<feature type="transmembrane region" description="Helical" evidence="7">
    <location>
        <begin position="287"/>
        <end position="306"/>
    </location>
</feature>
<evidence type="ECO:0000256" key="6">
    <source>
        <dbReference type="SAM" id="MobiDB-lite"/>
    </source>
</evidence>
<gene>
    <name evidence="9" type="ORF">GMA12_07505</name>
</gene>
<keyword evidence="5 7" id="KW-0472">Membrane</keyword>
<dbReference type="InterPro" id="IPR036259">
    <property type="entry name" value="MFS_trans_sf"/>
</dbReference>
<name>A0A6N8GL66_9MICC</name>
<feature type="transmembrane region" description="Helical" evidence="7">
    <location>
        <begin position="379"/>
        <end position="400"/>
    </location>
</feature>
<feature type="transmembrane region" description="Helical" evidence="7">
    <location>
        <begin position="444"/>
        <end position="465"/>
    </location>
</feature>
<dbReference type="AlphaFoldDB" id="A0A6N8GL66"/>
<evidence type="ECO:0000256" key="5">
    <source>
        <dbReference type="ARBA" id="ARBA00023136"/>
    </source>
</evidence>
<evidence type="ECO:0000256" key="1">
    <source>
        <dbReference type="ARBA" id="ARBA00004651"/>
    </source>
</evidence>
<dbReference type="InterPro" id="IPR050189">
    <property type="entry name" value="MFS_Efflux_Transporters"/>
</dbReference>
<feature type="transmembrane region" description="Helical" evidence="7">
    <location>
        <begin position="81"/>
        <end position="99"/>
    </location>
</feature>
<feature type="transmembrane region" description="Helical" evidence="7">
    <location>
        <begin position="12"/>
        <end position="30"/>
    </location>
</feature>
<dbReference type="SUPFAM" id="SSF103473">
    <property type="entry name" value="MFS general substrate transporter"/>
    <property type="match status" value="1"/>
</dbReference>
<keyword evidence="3 7" id="KW-0812">Transmembrane</keyword>
<keyword evidence="10" id="KW-1185">Reference proteome</keyword>